<evidence type="ECO:0000256" key="2">
    <source>
        <dbReference type="ARBA" id="ARBA00022741"/>
    </source>
</evidence>
<dbReference type="AlphaFoldDB" id="A0A7V2AUX9"/>
<evidence type="ECO:0000313" key="5">
    <source>
        <dbReference type="EMBL" id="HER43656.1"/>
    </source>
</evidence>
<evidence type="ECO:0000256" key="3">
    <source>
        <dbReference type="ARBA" id="ARBA00022840"/>
    </source>
</evidence>
<gene>
    <name evidence="5" type="ORF">ENO08_04270</name>
</gene>
<dbReference type="InterPro" id="IPR001482">
    <property type="entry name" value="T2SS/T4SS_dom"/>
</dbReference>
<comment type="caution">
    <text evidence="5">The sequence shown here is derived from an EMBL/GenBank/DDBJ whole genome shotgun (WGS) entry which is preliminary data.</text>
</comment>
<dbReference type="PANTHER" id="PTHR30258">
    <property type="entry name" value="TYPE II SECRETION SYSTEM PROTEIN GSPE-RELATED"/>
    <property type="match status" value="1"/>
</dbReference>
<dbReference type="GO" id="GO:0005886">
    <property type="term" value="C:plasma membrane"/>
    <property type="evidence" value="ECO:0007669"/>
    <property type="project" value="TreeGrafter"/>
</dbReference>
<keyword evidence="3" id="KW-0067">ATP-binding</keyword>
<dbReference type="PANTHER" id="PTHR30258:SF1">
    <property type="entry name" value="PROTEIN TRANSPORT PROTEIN HOFB HOMOLOG"/>
    <property type="match status" value="1"/>
</dbReference>
<dbReference type="Pfam" id="PF00437">
    <property type="entry name" value="T2SSE"/>
    <property type="match status" value="1"/>
</dbReference>
<name>A0A7V2AUX9_UNCEI</name>
<dbReference type="Proteomes" id="UP000886069">
    <property type="component" value="Unassembled WGS sequence"/>
</dbReference>
<reference evidence="5" key="1">
    <citation type="journal article" date="2020" name="mSystems">
        <title>Genome- and Community-Level Interaction Insights into Carbon Utilization and Element Cycling Functions of Hydrothermarchaeota in Hydrothermal Sediment.</title>
        <authorList>
            <person name="Zhou Z."/>
            <person name="Liu Y."/>
            <person name="Xu W."/>
            <person name="Pan J."/>
            <person name="Luo Z.H."/>
            <person name="Li M."/>
        </authorList>
    </citation>
    <scope>NUCLEOTIDE SEQUENCE [LARGE SCALE GENOMIC DNA]</scope>
    <source>
        <strain evidence="5">SpSt-1233</strain>
    </source>
</reference>
<organism evidence="5">
    <name type="scientific">Eiseniibacteriota bacterium</name>
    <dbReference type="NCBI Taxonomy" id="2212470"/>
    <lineage>
        <taxon>Bacteria</taxon>
        <taxon>Candidatus Eiseniibacteriota</taxon>
    </lineage>
</organism>
<dbReference type="GO" id="GO:0016887">
    <property type="term" value="F:ATP hydrolysis activity"/>
    <property type="evidence" value="ECO:0007669"/>
    <property type="project" value="TreeGrafter"/>
</dbReference>
<evidence type="ECO:0000256" key="1">
    <source>
        <dbReference type="ARBA" id="ARBA00006611"/>
    </source>
</evidence>
<feature type="domain" description="Bacterial type II secretion system protein E" evidence="4">
    <location>
        <begin position="1"/>
        <end position="126"/>
    </location>
</feature>
<sequence>MGIEPFLVASSTNLILAQRLVRKLCAKCKNKVEIHPEAQRELGLADEPPFDIYEAVGCPSCSGTGYSGRLGLYEVMPISEEIRQMILDRCSSSEIKATAVRDGMLTLRTDGIVKLKAGITSLEEVLKETTNN</sequence>
<comment type="similarity">
    <text evidence="1">Belongs to the GSP E family.</text>
</comment>
<dbReference type="EMBL" id="DSEC01000302">
    <property type="protein sequence ID" value="HER43656.1"/>
    <property type="molecule type" value="Genomic_DNA"/>
</dbReference>
<evidence type="ECO:0000259" key="4">
    <source>
        <dbReference type="Pfam" id="PF00437"/>
    </source>
</evidence>
<dbReference type="SUPFAM" id="SSF52540">
    <property type="entry name" value="P-loop containing nucleoside triphosphate hydrolases"/>
    <property type="match status" value="1"/>
</dbReference>
<proteinExistence type="inferred from homology"/>
<dbReference type="InterPro" id="IPR027417">
    <property type="entry name" value="P-loop_NTPase"/>
</dbReference>
<dbReference type="Gene3D" id="3.40.50.300">
    <property type="entry name" value="P-loop containing nucleotide triphosphate hydrolases"/>
    <property type="match status" value="1"/>
</dbReference>
<keyword evidence="2" id="KW-0547">Nucleotide-binding</keyword>
<protein>
    <recommendedName>
        <fullName evidence="4">Bacterial type II secretion system protein E domain-containing protein</fullName>
    </recommendedName>
</protein>
<accession>A0A7V2AUX9</accession>
<dbReference type="GO" id="GO:0005524">
    <property type="term" value="F:ATP binding"/>
    <property type="evidence" value="ECO:0007669"/>
    <property type="project" value="UniProtKB-KW"/>
</dbReference>